<evidence type="ECO:0008006" key="5">
    <source>
        <dbReference type="Google" id="ProtNLM"/>
    </source>
</evidence>
<evidence type="ECO:0000256" key="2">
    <source>
        <dbReference type="SAM" id="SignalP"/>
    </source>
</evidence>
<evidence type="ECO:0000313" key="3">
    <source>
        <dbReference type="EMBL" id="PRY59181.1"/>
    </source>
</evidence>
<dbReference type="AlphaFoldDB" id="A0A2T0UMM8"/>
<evidence type="ECO:0000313" key="4">
    <source>
        <dbReference type="Proteomes" id="UP000238176"/>
    </source>
</evidence>
<accession>A0A2T0UMM8</accession>
<proteinExistence type="predicted"/>
<name>A0A2T0UMM8_9ACTN</name>
<dbReference type="OrthoDB" id="3394166at2"/>
<dbReference type="SUPFAM" id="SSF50998">
    <property type="entry name" value="Quinoprotein alcohol dehydrogenase-like"/>
    <property type="match status" value="1"/>
</dbReference>
<keyword evidence="2" id="KW-0732">Signal</keyword>
<dbReference type="InterPro" id="IPR015943">
    <property type="entry name" value="WD40/YVTN_repeat-like_dom_sf"/>
</dbReference>
<dbReference type="EMBL" id="PVTJ01000004">
    <property type="protein sequence ID" value="PRY59181.1"/>
    <property type="molecule type" value="Genomic_DNA"/>
</dbReference>
<feature type="signal peptide" evidence="2">
    <location>
        <begin position="1"/>
        <end position="24"/>
    </location>
</feature>
<gene>
    <name evidence="3" type="ORF">B0I28_104340</name>
</gene>
<feature type="chain" id="PRO_5039619093" description="Pyrroloquinoline-quinone binding quinoprotein" evidence="2">
    <location>
        <begin position="25"/>
        <end position="440"/>
    </location>
</feature>
<comment type="caution">
    <text evidence="3">The sequence shown here is derived from an EMBL/GenBank/DDBJ whole genome shotgun (WGS) entry which is preliminary data.</text>
</comment>
<protein>
    <recommendedName>
        <fullName evidence="5">Pyrroloquinoline-quinone binding quinoprotein</fullName>
    </recommendedName>
</protein>
<dbReference type="Proteomes" id="UP000238176">
    <property type="component" value="Unassembled WGS sequence"/>
</dbReference>
<keyword evidence="4" id="KW-1185">Reference proteome</keyword>
<reference evidence="3 4" key="1">
    <citation type="submission" date="2018-03" db="EMBL/GenBank/DDBJ databases">
        <title>Genomic Encyclopedia of Type Strains, Phase III (KMG-III): the genomes of soil and plant-associated and newly described type strains.</title>
        <authorList>
            <person name="Whitman W."/>
        </authorList>
    </citation>
    <scope>NUCLEOTIDE SEQUENCE [LARGE SCALE GENOMIC DNA]</scope>
    <source>
        <strain evidence="3 4">CGMCC 4.7067</strain>
    </source>
</reference>
<dbReference type="PROSITE" id="PS51257">
    <property type="entry name" value="PROKAR_LIPOPROTEIN"/>
    <property type="match status" value="1"/>
</dbReference>
<feature type="region of interest" description="Disordered" evidence="1">
    <location>
        <begin position="30"/>
        <end position="51"/>
    </location>
</feature>
<dbReference type="RefSeq" id="WP_146148085.1">
    <property type="nucleotide sequence ID" value="NZ_PVTJ01000004.1"/>
</dbReference>
<dbReference type="Gene3D" id="2.130.10.10">
    <property type="entry name" value="YVTN repeat-like/Quinoprotein amine dehydrogenase"/>
    <property type="match status" value="1"/>
</dbReference>
<dbReference type="InterPro" id="IPR011047">
    <property type="entry name" value="Quinoprotein_ADH-like_sf"/>
</dbReference>
<sequence length="440" mass="45979">MALRTKARLTGGLTIALALLGACSEQGTISSPEEVAEGETAASPAEPALPAFDPPTVFDQASQAMIDTPYREDSLPPLVLHGTDAIVAHSDGIAFVDALSGEESVFLTPPGAPAEGGPGPAVAHIEDPPTIVETGGATLALVPFIVHRETTGTTAPGILLELVAADTDTREIVWTAQVDLAEYDPDYEMDVRVIGADATTAILAATGGSASSDDNTQTIAVDMATRETRWRQDHFTPHLYMEGTVLGCETNPDADLDETAFSYKALNGATGIEAWNVPDRDCGWSYAAAPGIAAVTFPETYVWFSGEVEYAESFHLLDVASGEAIKVYEEYTAYGCLFDGEAVLVCGGWSYDTGTQVVGYDAQTGEVAWSLPDSGRIAPAVTAVWHGAVYGSTENGAVVLDAATGADIEVEPGMAPYIVNEYLGVGMTESGQVFTQPAVG</sequence>
<evidence type="ECO:0000256" key="1">
    <source>
        <dbReference type="SAM" id="MobiDB-lite"/>
    </source>
</evidence>
<organism evidence="3 4">
    <name type="scientific">Glycomyces artemisiae</name>
    <dbReference type="NCBI Taxonomy" id="1076443"/>
    <lineage>
        <taxon>Bacteria</taxon>
        <taxon>Bacillati</taxon>
        <taxon>Actinomycetota</taxon>
        <taxon>Actinomycetes</taxon>
        <taxon>Glycomycetales</taxon>
        <taxon>Glycomycetaceae</taxon>
        <taxon>Glycomyces</taxon>
    </lineage>
</organism>